<dbReference type="HOGENOM" id="CLU_2153643_0_0_4"/>
<organism evidence="1 2">
    <name type="scientific">Burkholderia vietnamiensis (strain G4 / LMG 22486)</name>
    <name type="common">Burkholderia cepacia (strain R1808)</name>
    <dbReference type="NCBI Taxonomy" id="269482"/>
    <lineage>
        <taxon>Bacteria</taxon>
        <taxon>Pseudomonadati</taxon>
        <taxon>Pseudomonadota</taxon>
        <taxon>Betaproteobacteria</taxon>
        <taxon>Burkholderiales</taxon>
        <taxon>Burkholderiaceae</taxon>
        <taxon>Burkholderia</taxon>
        <taxon>Burkholderia cepacia complex</taxon>
    </lineage>
</organism>
<sequence>MRDNAGIASLTEGPMTKVIREPVDGWLILMNDEVGKRAAPGCLFRFGRTASDGMHPLVEMLQPGWAAGTRYFVPFRDEAGVREFLLGLGFTEMPRVIPGESTPYWNLDGKS</sequence>
<gene>
    <name evidence="1" type="ordered locus">Bcep1808_7490</name>
</gene>
<proteinExistence type="predicted"/>
<dbReference type="EMBL" id="CP000619">
    <property type="protein sequence ID" value="ABO60365.1"/>
    <property type="molecule type" value="Genomic_DNA"/>
</dbReference>
<evidence type="ECO:0000313" key="1">
    <source>
        <dbReference type="EMBL" id="ABO60365.1"/>
    </source>
</evidence>
<accession>A4JVR2</accession>
<dbReference type="KEGG" id="bvi:Bcep1808_7490"/>
<geneLocation type="plasmid" evidence="1 2">
    <name>pBVIE03</name>
</geneLocation>
<evidence type="ECO:0000313" key="2">
    <source>
        <dbReference type="Proteomes" id="UP000002287"/>
    </source>
</evidence>
<reference evidence="1 2" key="1">
    <citation type="submission" date="2007-03" db="EMBL/GenBank/DDBJ databases">
        <title>Complete sequence of plasmid pBVIE03 of Burkholderia vietnamiensis G4.</title>
        <authorList>
            <consortium name="US DOE Joint Genome Institute"/>
            <person name="Copeland A."/>
            <person name="Lucas S."/>
            <person name="Lapidus A."/>
            <person name="Barry K."/>
            <person name="Detter J.C."/>
            <person name="Glavina del Rio T."/>
            <person name="Hammon N."/>
            <person name="Israni S."/>
            <person name="Dalin E."/>
            <person name="Tice H."/>
            <person name="Pitluck S."/>
            <person name="Chain P."/>
            <person name="Malfatti S."/>
            <person name="Shin M."/>
            <person name="Vergez L."/>
            <person name="Schmutz J."/>
            <person name="Larimer F."/>
            <person name="Land M."/>
            <person name="Hauser L."/>
            <person name="Kyrpides N."/>
            <person name="Tiedje J."/>
            <person name="Richardson P."/>
        </authorList>
    </citation>
    <scope>NUCLEOTIDE SEQUENCE [LARGE SCALE GENOMIC DNA]</scope>
    <source>
        <strain evidence="2">G4 / LMG 22486</strain>
        <plasmid evidence="1 2">pBVIE03</plasmid>
    </source>
</reference>
<protein>
    <submittedName>
        <fullName evidence="1">Uncharacterized protein</fullName>
    </submittedName>
</protein>
<keyword evidence="1" id="KW-0614">Plasmid</keyword>
<dbReference type="AlphaFoldDB" id="A4JVR2"/>
<dbReference type="Proteomes" id="UP000002287">
    <property type="component" value="Plasmid pBVIE03"/>
</dbReference>
<name>A4JVR2_BURVG</name>